<evidence type="ECO:0000256" key="3">
    <source>
        <dbReference type="ARBA" id="ARBA00022630"/>
    </source>
</evidence>
<dbReference type="STRING" id="391735.Veis_2910"/>
<keyword evidence="4 5" id="KW-0274">FAD</keyword>
<evidence type="ECO:0000313" key="8">
    <source>
        <dbReference type="Proteomes" id="UP000000374"/>
    </source>
</evidence>
<dbReference type="Gene3D" id="3.30.560.10">
    <property type="entry name" value="Glucose Oxidase, domain 3"/>
    <property type="match status" value="1"/>
</dbReference>
<dbReference type="InterPro" id="IPR000172">
    <property type="entry name" value="GMC_OxRdtase_N"/>
</dbReference>
<dbReference type="PROSITE" id="PS00624">
    <property type="entry name" value="GMC_OXRED_2"/>
    <property type="match status" value="1"/>
</dbReference>
<gene>
    <name evidence="7" type="ordered locus">Veis_2910</name>
</gene>
<evidence type="ECO:0000313" key="7">
    <source>
        <dbReference type="EMBL" id="ABM58646.1"/>
    </source>
</evidence>
<dbReference type="SUPFAM" id="SSF51905">
    <property type="entry name" value="FAD/NAD(P)-binding domain"/>
    <property type="match status" value="1"/>
</dbReference>
<sequence length="535" mass="58298">MNVDFIIVGAGSAGCILANRLSESHSVLLLEAGGKDDSWWLKLPLGFVKTYYDPRYNWMYYSEPEAEMAGRRLYAPRGKVIGGSGAINAMIHVRGQPRDFDDWEAAGNPGWGYREVLPYFKKMESHPLGETPWHGGDGPMGITPMKQGAHPMCRAYLQACQQAGYPLNEDFNGAHFEGAGIYEASIRNGKRDSSAVAYLHPALGRSRLQVETEAQVAQILFDGQQCAHGVLVRQRGQLRRFYAHREVILAAGAVDTPKLLQLSGIGAAALLARHGIALRHHLPAVGRHLQDHLCASFYFRARCKTLNDELGTWHGQLAAGMQYLFKRSGPLAMSVNQAGGFFKGSALEREPNIQLYFNPLSYTIPKDPKAKLKPDPWSGFLLAYNPCRPDSRGSIEIAAADADLPAAIRPNYLSTPKDRDEAVQGARLIRALSQAPALRALIVEEVSPAGAVTDEAGMLQFFREQAGSIYHLCGSCAMGPDAATAVVNAELKVHGVQRLRVVDASVFPNITSGNINAATMMVAEKGAAMILGEYR</sequence>
<dbReference type="Pfam" id="PF05199">
    <property type="entry name" value="GMC_oxred_C"/>
    <property type="match status" value="1"/>
</dbReference>
<dbReference type="GeneID" id="76461396"/>
<keyword evidence="8" id="KW-1185">Reference proteome</keyword>
<feature type="binding site" evidence="5">
    <location>
        <position position="216"/>
    </location>
    <ligand>
        <name>FAD</name>
        <dbReference type="ChEBI" id="CHEBI:57692"/>
    </ligand>
</feature>
<dbReference type="OrthoDB" id="9785276at2"/>
<comment type="similarity">
    <text evidence="2">Belongs to the GMC oxidoreductase family.</text>
</comment>
<dbReference type="EMBL" id="CP000542">
    <property type="protein sequence ID" value="ABM58646.1"/>
    <property type="molecule type" value="Genomic_DNA"/>
</dbReference>
<protein>
    <submittedName>
        <fullName evidence="7">Glucose-methanol-choline oxidoreductase</fullName>
    </submittedName>
</protein>
<dbReference type="Pfam" id="PF00732">
    <property type="entry name" value="GMC_oxred_N"/>
    <property type="match status" value="1"/>
</dbReference>
<dbReference type="Proteomes" id="UP000000374">
    <property type="component" value="Chromosome"/>
</dbReference>
<dbReference type="GO" id="GO:0016614">
    <property type="term" value="F:oxidoreductase activity, acting on CH-OH group of donors"/>
    <property type="evidence" value="ECO:0007669"/>
    <property type="project" value="InterPro"/>
</dbReference>
<feature type="binding site" evidence="5">
    <location>
        <position position="80"/>
    </location>
    <ligand>
        <name>FAD</name>
        <dbReference type="ChEBI" id="CHEBI:57692"/>
    </ligand>
</feature>
<dbReference type="InterPro" id="IPR012132">
    <property type="entry name" value="GMC_OxRdtase"/>
</dbReference>
<dbReference type="SUPFAM" id="SSF54373">
    <property type="entry name" value="FAD-linked reductases, C-terminal domain"/>
    <property type="match status" value="1"/>
</dbReference>
<comment type="cofactor">
    <cofactor evidence="1 5">
        <name>FAD</name>
        <dbReference type="ChEBI" id="CHEBI:57692"/>
    </cofactor>
</comment>
<evidence type="ECO:0000259" key="6">
    <source>
        <dbReference type="PROSITE" id="PS00624"/>
    </source>
</evidence>
<accession>A1WLY9</accession>
<organism evidence="7 8">
    <name type="scientific">Verminephrobacter eiseniae (strain EF01-2)</name>
    <dbReference type="NCBI Taxonomy" id="391735"/>
    <lineage>
        <taxon>Bacteria</taxon>
        <taxon>Pseudomonadati</taxon>
        <taxon>Pseudomonadota</taxon>
        <taxon>Betaproteobacteria</taxon>
        <taxon>Burkholderiales</taxon>
        <taxon>Comamonadaceae</taxon>
        <taxon>Verminephrobacter</taxon>
    </lineage>
</organism>
<proteinExistence type="inferred from homology"/>
<dbReference type="GO" id="GO:0050660">
    <property type="term" value="F:flavin adenine dinucleotide binding"/>
    <property type="evidence" value="ECO:0007669"/>
    <property type="project" value="InterPro"/>
</dbReference>
<dbReference type="AlphaFoldDB" id="A1WLY9"/>
<evidence type="ECO:0000256" key="1">
    <source>
        <dbReference type="ARBA" id="ARBA00001974"/>
    </source>
</evidence>
<reference evidence="8" key="1">
    <citation type="submission" date="2006-12" db="EMBL/GenBank/DDBJ databases">
        <title>Complete sequence of chromosome 1 of Verminephrobacter eiseniae EF01-2.</title>
        <authorList>
            <person name="Copeland A."/>
            <person name="Lucas S."/>
            <person name="Lapidus A."/>
            <person name="Barry K."/>
            <person name="Detter J.C."/>
            <person name="Glavina del Rio T."/>
            <person name="Dalin E."/>
            <person name="Tice H."/>
            <person name="Pitluck S."/>
            <person name="Chertkov O."/>
            <person name="Brettin T."/>
            <person name="Bruce D."/>
            <person name="Han C."/>
            <person name="Tapia R."/>
            <person name="Gilna P."/>
            <person name="Schmutz J."/>
            <person name="Larimer F."/>
            <person name="Land M."/>
            <person name="Hauser L."/>
            <person name="Kyrpides N."/>
            <person name="Kim E."/>
            <person name="Stahl D."/>
            <person name="Richardson P."/>
        </authorList>
    </citation>
    <scope>NUCLEOTIDE SEQUENCE [LARGE SCALE GENOMIC DNA]</scope>
    <source>
        <strain evidence="8">EF01-2</strain>
    </source>
</reference>
<name>A1WLY9_VEREI</name>
<dbReference type="InterPro" id="IPR007867">
    <property type="entry name" value="GMC_OxRtase_C"/>
</dbReference>
<feature type="domain" description="Glucose-methanol-choline oxidoreductase N-terminal" evidence="6">
    <location>
        <begin position="252"/>
        <end position="266"/>
    </location>
</feature>
<evidence type="ECO:0000256" key="4">
    <source>
        <dbReference type="ARBA" id="ARBA00022827"/>
    </source>
</evidence>
<evidence type="ECO:0000256" key="5">
    <source>
        <dbReference type="PIRSR" id="PIRSR000137-2"/>
    </source>
</evidence>
<dbReference type="HOGENOM" id="CLU_002865_7_1_4"/>
<keyword evidence="3" id="KW-0285">Flavoprotein</keyword>
<dbReference type="RefSeq" id="WP_011810642.1">
    <property type="nucleotide sequence ID" value="NC_008786.1"/>
</dbReference>
<dbReference type="PANTHER" id="PTHR11552:SF147">
    <property type="entry name" value="CHOLINE DEHYDROGENASE, MITOCHONDRIAL"/>
    <property type="match status" value="1"/>
</dbReference>
<dbReference type="KEGG" id="vei:Veis_2910"/>
<dbReference type="PIRSF" id="PIRSF000137">
    <property type="entry name" value="Alcohol_oxidase"/>
    <property type="match status" value="1"/>
</dbReference>
<dbReference type="InterPro" id="IPR036188">
    <property type="entry name" value="FAD/NAD-bd_sf"/>
</dbReference>
<evidence type="ECO:0000256" key="2">
    <source>
        <dbReference type="ARBA" id="ARBA00010790"/>
    </source>
</evidence>
<dbReference type="PANTHER" id="PTHR11552">
    <property type="entry name" value="GLUCOSE-METHANOL-CHOLINE GMC OXIDOREDUCTASE"/>
    <property type="match status" value="1"/>
</dbReference>
<dbReference type="Gene3D" id="3.50.50.60">
    <property type="entry name" value="FAD/NAD(P)-binding domain"/>
    <property type="match status" value="1"/>
</dbReference>
<dbReference type="eggNOG" id="COG2303">
    <property type="taxonomic scope" value="Bacteria"/>
</dbReference>